<sequence length="590" mass="64945">MSASAVSSTTSDRPPLTLLEAFASSAAALRHFGIPRIRVVGLSEGCAQEDYELQRARPDAKDLESLLQESSLCGPHGGRGTASRRVQSEQGSPSEAVASQDVPIVTEQEFMHMFVFHSRPCVILDALAAWPALHKWRDDRYLFDLDHSLPGEVGKKFNSDGTQDEDEEAEEDEEATGSDERLRKHADATKSTGEVVMRPKSVTVALTPNGRADAVTRVTYATAAVPAEDVAGVYAGNEARKQAVLLPLPTHAADKDEGDAVRREKIFMYAAELRVTLSQLYGLLQRSPTCPLPHPINVDMRTYADKHHTPVIAYAQLQNNCLNTEYAHLRVDLCPNVELFGCRVFSKEAVEAANVWFGIPASVSSMHQDWVENLYSVVRGVKEFVLIPPWEGPFVPKPEIPAAMFAIDKAASLMDHEDDRAESWSLQFKQYPVKDGTVVPWMDFDLAGADVEVDAEGAARAELEDRLLEKRRVSALSSSSLLTKTGAKQVSNKEDVEAVREEASRKPLHPLVTYVYPGETLYLPAMWLHRVAQHADSIDLHARAQHCGAANAVVSTTPPPLPLTAAVNYWYDMSFSNPAVVLLREFGLLL</sequence>
<dbReference type="PANTHER" id="PTHR12461">
    <property type="entry name" value="HYPOXIA-INDUCIBLE FACTOR 1 ALPHA INHIBITOR-RELATED"/>
    <property type="match status" value="1"/>
</dbReference>
<gene>
    <name evidence="3" type="ORF">LPMP_261270</name>
</gene>
<dbReference type="VEuPathDB" id="TriTrypDB:LPMP_261270"/>
<dbReference type="EMBL" id="CP009395">
    <property type="protein sequence ID" value="AIN99240.1"/>
    <property type="molecule type" value="Genomic_DNA"/>
</dbReference>
<proteinExistence type="predicted"/>
<dbReference type="AlphaFoldDB" id="A0A088RTL4"/>
<dbReference type="InterPro" id="IPR003347">
    <property type="entry name" value="JmjC_dom"/>
</dbReference>
<dbReference type="InterPro" id="IPR014710">
    <property type="entry name" value="RmlC-like_jellyroll"/>
</dbReference>
<feature type="compositionally biased region" description="Polar residues" evidence="1">
    <location>
        <begin position="84"/>
        <end position="93"/>
    </location>
</feature>
<accession>A0A088RTL4</accession>
<name>A0A088RTL4_LEIPA</name>
<feature type="compositionally biased region" description="Acidic residues" evidence="1">
    <location>
        <begin position="162"/>
        <end position="177"/>
    </location>
</feature>
<dbReference type="InterPro" id="IPR041667">
    <property type="entry name" value="Cupin_8"/>
</dbReference>
<feature type="region of interest" description="Disordered" evidence="1">
    <location>
        <begin position="70"/>
        <end position="100"/>
    </location>
</feature>
<dbReference type="RefSeq" id="XP_010699947.1">
    <property type="nucleotide sequence ID" value="XM_010701645.1"/>
</dbReference>
<dbReference type="eggNOG" id="KOG2508">
    <property type="taxonomic scope" value="Eukaryota"/>
</dbReference>
<evidence type="ECO:0000313" key="3">
    <source>
        <dbReference type="EMBL" id="AIN99240.1"/>
    </source>
</evidence>
<feature type="domain" description="JmjC" evidence="2">
    <location>
        <begin position="313"/>
        <end position="586"/>
    </location>
</feature>
<evidence type="ECO:0000313" key="4">
    <source>
        <dbReference type="Proteomes" id="UP000063063"/>
    </source>
</evidence>
<dbReference type="VEuPathDB" id="TriTrypDB:LPAL13_260017600"/>
<keyword evidence="4" id="KW-1185">Reference proteome</keyword>
<dbReference type="GeneID" id="22576030"/>
<dbReference type="Pfam" id="PF13621">
    <property type="entry name" value="Cupin_8"/>
    <property type="match status" value="1"/>
</dbReference>
<feature type="region of interest" description="Disordered" evidence="1">
    <location>
        <begin position="152"/>
        <end position="193"/>
    </location>
</feature>
<dbReference type="Proteomes" id="UP000063063">
    <property type="component" value="Chromosome 26"/>
</dbReference>
<organism evidence="3 4">
    <name type="scientific">Leishmania panamensis</name>
    <dbReference type="NCBI Taxonomy" id="5679"/>
    <lineage>
        <taxon>Eukaryota</taxon>
        <taxon>Discoba</taxon>
        <taxon>Euglenozoa</taxon>
        <taxon>Kinetoplastea</taxon>
        <taxon>Metakinetoplastina</taxon>
        <taxon>Trypanosomatida</taxon>
        <taxon>Trypanosomatidae</taxon>
        <taxon>Leishmaniinae</taxon>
        <taxon>Leishmania</taxon>
        <taxon>Leishmania guyanensis species complex</taxon>
    </lineage>
</organism>
<evidence type="ECO:0000256" key="1">
    <source>
        <dbReference type="SAM" id="MobiDB-lite"/>
    </source>
</evidence>
<dbReference type="SUPFAM" id="SSF51197">
    <property type="entry name" value="Clavaminate synthase-like"/>
    <property type="match status" value="1"/>
</dbReference>
<protein>
    <recommendedName>
        <fullName evidence="2">JmjC domain-containing protein</fullName>
    </recommendedName>
</protein>
<dbReference type="Gene3D" id="2.60.120.10">
    <property type="entry name" value="Jelly Rolls"/>
    <property type="match status" value="3"/>
</dbReference>
<dbReference type="OrthoDB" id="415358at2759"/>
<evidence type="ECO:0000259" key="2">
    <source>
        <dbReference type="PROSITE" id="PS51184"/>
    </source>
</evidence>
<dbReference type="PROSITE" id="PS51184">
    <property type="entry name" value="JMJC"/>
    <property type="match status" value="1"/>
</dbReference>
<dbReference type="KEGG" id="lpan:LPMP_261270"/>
<reference evidence="3 4" key="1">
    <citation type="journal article" date="2015" name="Sci. Rep.">
        <title>The genome of Leishmania panamensis: insights into genomics of the L. (Viannia) subgenus.</title>
        <authorList>
            <person name="Llanes A."/>
            <person name="Restrepo C.M."/>
            <person name="Vecchio G.D."/>
            <person name="Anguizola F.J."/>
            <person name="Lleonart R."/>
        </authorList>
    </citation>
    <scope>NUCLEOTIDE SEQUENCE [LARGE SCALE GENOMIC DNA]</scope>
    <source>
        <strain evidence="3 4">MHOM/PA/94/PSC-1</strain>
    </source>
</reference>
<dbReference type="PANTHER" id="PTHR12461:SF99">
    <property type="entry name" value="BIFUNCTIONAL PEPTIDASE AND (3S)-LYSYL HYDROXYLASE JMJD7"/>
    <property type="match status" value="1"/>
</dbReference>
<feature type="compositionally biased region" description="Basic and acidic residues" evidence="1">
    <location>
        <begin position="178"/>
        <end position="188"/>
    </location>
</feature>